<sequence>MSAPNANARSVIELTGVTKRFIKTGTETLAHTRADTDTSARRNMQKQPAADARYFTALDNITLNIYENTCTIIGGANGSGKSLLMFIIAGFTEPTLGTVVCREKCGLIFQDADTQILGETPEEDILFGLKNLKIPKDQREQRLSDALQKTGLWEKRRFPARFLSGGEKRRLAAAAVLAMDCPIVIFDEPYANLDYSGVVQVNALIQTLKKEKRTVLLLTHELEKCYALADRFMVLHRGKQVFDGDPEKGLRCKLEQWNIRNPLCAYTKKEDLLWM</sequence>
<dbReference type="PANTHER" id="PTHR43553">
    <property type="entry name" value="HEAVY METAL TRANSPORTER"/>
    <property type="match status" value="1"/>
</dbReference>
<keyword evidence="6" id="KW-1185">Reference proteome</keyword>
<dbReference type="Gene3D" id="3.40.50.300">
    <property type="entry name" value="P-loop containing nucleotide triphosphate hydrolases"/>
    <property type="match status" value="1"/>
</dbReference>
<dbReference type="SMART" id="SM00382">
    <property type="entry name" value="AAA"/>
    <property type="match status" value="1"/>
</dbReference>
<dbReference type="Proteomes" id="UP000016649">
    <property type="component" value="Unassembled WGS sequence"/>
</dbReference>
<protein>
    <submittedName>
        <fullName evidence="5">ABC transporter, ATP-binding protein</fullName>
    </submittedName>
</protein>
<evidence type="ECO:0000256" key="1">
    <source>
        <dbReference type="ARBA" id="ARBA00022448"/>
    </source>
</evidence>
<dbReference type="SUPFAM" id="SSF52540">
    <property type="entry name" value="P-loop containing nucleoside triphosphate hydrolases"/>
    <property type="match status" value="1"/>
</dbReference>
<dbReference type="PROSITE" id="PS50893">
    <property type="entry name" value="ABC_TRANSPORTER_2"/>
    <property type="match status" value="1"/>
</dbReference>
<dbReference type="InterPro" id="IPR015856">
    <property type="entry name" value="ABC_transpr_CbiO/EcfA_su"/>
</dbReference>
<gene>
    <name evidence="5" type="ORF">HMPREF9193_01622</name>
</gene>
<evidence type="ECO:0000256" key="2">
    <source>
        <dbReference type="ARBA" id="ARBA00022741"/>
    </source>
</evidence>
<dbReference type="EMBL" id="AWVH01000039">
    <property type="protein sequence ID" value="ERJ91964.1"/>
    <property type="molecule type" value="Genomic_DNA"/>
</dbReference>
<feature type="domain" description="ABC transporter" evidence="4">
    <location>
        <begin position="39"/>
        <end position="262"/>
    </location>
</feature>
<dbReference type="InterPro" id="IPR003439">
    <property type="entry name" value="ABC_transporter-like_ATP-bd"/>
</dbReference>
<dbReference type="InterPro" id="IPR003593">
    <property type="entry name" value="AAA+_ATPase"/>
</dbReference>
<comment type="caution">
    <text evidence="5">The sequence shown here is derived from an EMBL/GenBank/DDBJ whole genome shotgun (WGS) entry which is preliminary data.</text>
</comment>
<evidence type="ECO:0000256" key="3">
    <source>
        <dbReference type="ARBA" id="ARBA00022840"/>
    </source>
</evidence>
<keyword evidence="3 5" id="KW-0067">ATP-binding</keyword>
<evidence type="ECO:0000313" key="6">
    <source>
        <dbReference type="Proteomes" id="UP000016649"/>
    </source>
</evidence>
<reference evidence="5 6" key="1">
    <citation type="submission" date="2013-08" db="EMBL/GenBank/DDBJ databases">
        <authorList>
            <person name="Weinstock G."/>
            <person name="Sodergren E."/>
            <person name="Wylie T."/>
            <person name="Fulton L."/>
            <person name="Fulton R."/>
            <person name="Fronick C."/>
            <person name="O'Laughlin M."/>
            <person name="Godfrey J."/>
            <person name="Miner T."/>
            <person name="Herter B."/>
            <person name="Appelbaum E."/>
            <person name="Cordes M."/>
            <person name="Lek S."/>
            <person name="Wollam A."/>
            <person name="Pepin K.H."/>
            <person name="Palsikar V.B."/>
            <person name="Mitreva M."/>
            <person name="Wilson R.K."/>
        </authorList>
    </citation>
    <scope>NUCLEOTIDE SEQUENCE [LARGE SCALE GENOMIC DNA]</scope>
    <source>
        <strain evidence="5 6">ATCC 700332</strain>
    </source>
</reference>
<dbReference type="GO" id="GO:0005524">
    <property type="term" value="F:ATP binding"/>
    <property type="evidence" value="ECO:0007669"/>
    <property type="project" value="UniProtKB-KW"/>
</dbReference>
<organism evidence="5 6">
    <name type="scientific">Treponema lecithinolyticum ATCC 700332</name>
    <dbReference type="NCBI Taxonomy" id="1321815"/>
    <lineage>
        <taxon>Bacteria</taxon>
        <taxon>Pseudomonadati</taxon>
        <taxon>Spirochaetota</taxon>
        <taxon>Spirochaetia</taxon>
        <taxon>Spirochaetales</taxon>
        <taxon>Treponemataceae</taxon>
        <taxon>Treponema</taxon>
    </lineage>
</organism>
<dbReference type="InterPro" id="IPR027417">
    <property type="entry name" value="P-loop_NTPase"/>
</dbReference>
<name>A0ABN0NX28_TRELE</name>
<keyword evidence="1" id="KW-0813">Transport</keyword>
<dbReference type="CDD" id="cd03225">
    <property type="entry name" value="ABC_cobalt_CbiO_domain1"/>
    <property type="match status" value="1"/>
</dbReference>
<proteinExistence type="predicted"/>
<evidence type="ECO:0000313" key="5">
    <source>
        <dbReference type="EMBL" id="ERJ91964.1"/>
    </source>
</evidence>
<evidence type="ECO:0000259" key="4">
    <source>
        <dbReference type="PROSITE" id="PS50893"/>
    </source>
</evidence>
<accession>A0ABN0NX28</accession>
<dbReference type="InterPro" id="IPR050095">
    <property type="entry name" value="ECF_ABC_transporter_ATP-bd"/>
</dbReference>
<keyword evidence="2" id="KW-0547">Nucleotide-binding</keyword>
<dbReference type="Pfam" id="PF00005">
    <property type="entry name" value="ABC_tran"/>
    <property type="match status" value="1"/>
</dbReference>